<protein>
    <submittedName>
        <fullName evidence="1">Uncharacterized protein</fullName>
    </submittedName>
</protein>
<keyword evidence="2" id="KW-1185">Reference proteome</keyword>
<proteinExistence type="predicted"/>
<evidence type="ECO:0000313" key="2">
    <source>
        <dbReference type="Proteomes" id="UP000327439"/>
    </source>
</evidence>
<name>A0A5J5SNP2_GOSBA</name>
<sequence>MAEEEEGAIRRERANKAAATKIKGNHIPCFSITLNPIPQTTVCSFLPGDCLSPRYSTPWVKKGAINGKGVAELGQGKTLVMRARR</sequence>
<accession>A0A5J5SNP2</accession>
<dbReference type="EMBL" id="CM018215">
    <property type="protein sequence ID" value="KAB2043884.1"/>
    <property type="molecule type" value="Genomic_DNA"/>
</dbReference>
<organism evidence="1 2">
    <name type="scientific">Gossypium barbadense</name>
    <name type="common">Sea Island cotton</name>
    <name type="synonym">Hibiscus barbadensis</name>
    <dbReference type="NCBI Taxonomy" id="3634"/>
    <lineage>
        <taxon>Eukaryota</taxon>
        <taxon>Viridiplantae</taxon>
        <taxon>Streptophyta</taxon>
        <taxon>Embryophyta</taxon>
        <taxon>Tracheophyta</taxon>
        <taxon>Spermatophyta</taxon>
        <taxon>Magnoliopsida</taxon>
        <taxon>eudicotyledons</taxon>
        <taxon>Gunneridae</taxon>
        <taxon>Pentapetalae</taxon>
        <taxon>rosids</taxon>
        <taxon>malvids</taxon>
        <taxon>Malvales</taxon>
        <taxon>Malvaceae</taxon>
        <taxon>Malvoideae</taxon>
        <taxon>Gossypium</taxon>
    </lineage>
</organism>
<gene>
    <name evidence="1" type="ORF">ES319_D01G050400v1</name>
</gene>
<dbReference type="Proteomes" id="UP000327439">
    <property type="component" value="Chromosome D01"/>
</dbReference>
<reference evidence="2" key="1">
    <citation type="journal article" date="2020" name="Nat. Genet.">
        <title>Genomic diversifications of five Gossypium allopolyploid species and their impact on cotton improvement.</title>
        <authorList>
            <person name="Chen Z.J."/>
            <person name="Sreedasyam A."/>
            <person name="Ando A."/>
            <person name="Song Q."/>
            <person name="De Santiago L.M."/>
            <person name="Hulse-Kemp A.M."/>
            <person name="Ding M."/>
            <person name="Ye W."/>
            <person name="Kirkbride R.C."/>
            <person name="Jenkins J."/>
            <person name="Plott C."/>
            <person name="Lovell J."/>
            <person name="Lin Y.M."/>
            <person name="Vaughn R."/>
            <person name="Liu B."/>
            <person name="Simpson S."/>
            <person name="Scheffler B.E."/>
            <person name="Wen L."/>
            <person name="Saski C.A."/>
            <person name="Grover C.E."/>
            <person name="Hu G."/>
            <person name="Conover J.L."/>
            <person name="Carlson J.W."/>
            <person name="Shu S."/>
            <person name="Boston L.B."/>
            <person name="Williams M."/>
            <person name="Peterson D.G."/>
            <person name="McGee K."/>
            <person name="Jones D.C."/>
            <person name="Wendel J.F."/>
            <person name="Stelly D.M."/>
            <person name="Grimwood J."/>
            <person name="Schmutz J."/>
        </authorList>
    </citation>
    <scope>NUCLEOTIDE SEQUENCE [LARGE SCALE GENOMIC DNA]</scope>
    <source>
        <strain evidence="2">cv. 3-79</strain>
    </source>
</reference>
<evidence type="ECO:0000313" key="1">
    <source>
        <dbReference type="EMBL" id="KAB2043884.1"/>
    </source>
</evidence>
<dbReference type="AlphaFoldDB" id="A0A5J5SNP2"/>